<dbReference type="Gramene" id="CDY69825">
    <property type="protein sequence ID" value="CDY69825"/>
    <property type="gene ID" value="GSBRNA2T00092805001"/>
</dbReference>
<dbReference type="PaxDb" id="3708-A0A078JTR8"/>
<keyword evidence="5" id="KW-1185">Reference proteome</keyword>
<dbReference type="InterPro" id="IPR006380">
    <property type="entry name" value="SPP-like_dom"/>
</dbReference>
<proteinExistence type="predicted"/>
<keyword evidence="2" id="KW-0808">Transferase</keyword>
<dbReference type="EMBL" id="LK040441">
    <property type="protein sequence ID" value="CDY69825.1"/>
    <property type="molecule type" value="Genomic_DNA"/>
</dbReference>
<protein>
    <submittedName>
        <fullName evidence="4">BnaCnng65550D protein</fullName>
    </submittedName>
</protein>
<dbReference type="PANTHER" id="PTHR46039">
    <property type="entry name" value="SUCROSE-PHOSPHATE SYNTHASE 3-RELATED"/>
    <property type="match status" value="1"/>
</dbReference>
<organism evidence="4 5">
    <name type="scientific">Brassica napus</name>
    <name type="common">Rape</name>
    <dbReference type="NCBI Taxonomy" id="3708"/>
    <lineage>
        <taxon>Eukaryota</taxon>
        <taxon>Viridiplantae</taxon>
        <taxon>Streptophyta</taxon>
        <taxon>Embryophyta</taxon>
        <taxon>Tracheophyta</taxon>
        <taxon>Spermatophyta</taxon>
        <taxon>Magnoliopsida</taxon>
        <taxon>eudicotyledons</taxon>
        <taxon>Gunneridae</taxon>
        <taxon>Pentapetalae</taxon>
        <taxon>rosids</taxon>
        <taxon>malvids</taxon>
        <taxon>Brassicales</taxon>
        <taxon>Brassicaceae</taxon>
        <taxon>Brassiceae</taxon>
        <taxon>Brassica</taxon>
    </lineage>
</organism>
<dbReference type="InterPro" id="IPR044161">
    <property type="entry name" value="SPS"/>
</dbReference>
<evidence type="ECO:0000313" key="4">
    <source>
        <dbReference type="EMBL" id="CDY69825.1"/>
    </source>
</evidence>
<dbReference type="PANTHER" id="PTHR46039:SF1">
    <property type="entry name" value="SUCROSE-PHOSPHATE SYNTHASE 4"/>
    <property type="match status" value="1"/>
</dbReference>
<evidence type="ECO:0000259" key="3">
    <source>
        <dbReference type="Pfam" id="PF05116"/>
    </source>
</evidence>
<feature type="domain" description="Sucrose phosphatase-like" evidence="3">
    <location>
        <begin position="42"/>
        <end position="120"/>
    </location>
</feature>
<reference evidence="4 5" key="1">
    <citation type="journal article" date="2014" name="Science">
        <title>Plant genetics. Early allopolyploid evolution in the post-Neolithic Brassica napus oilseed genome.</title>
        <authorList>
            <person name="Chalhoub B."/>
            <person name="Denoeud F."/>
            <person name="Liu S."/>
            <person name="Parkin I.A."/>
            <person name="Tang H."/>
            <person name="Wang X."/>
            <person name="Chiquet J."/>
            <person name="Belcram H."/>
            <person name="Tong C."/>
            <person name="Samans B."/>
            <person name="Correa M."/>
            <person name="Da Silva C."/>
            <person name="Just J."/>
            <person name="Falentin C."/>
            <person name="Koh C.S."/>
            <person name="Le Clainche I."/>
            <person name="Bernard M."/>
            <person name="Bento P."/>
            <person name="Noel B."/>
            <person name="Labadie K."/>
            <person name="Alberti A."/>
            <person name="Charles M."/>
            <person name="Arnaud D."/>
            <person name="Guo H."/>
            <person name="Daviaud C."/>
            <person name="Alamery S."/>
            <person name="Jabbari K."/>
            <person name="Zhao M."/>
            <person name="Edger P.P."/>
            <person name="Chelaifa H."/>
            <person name="Tack D."/>
            <person name="Lassalle G."/>
            <person name="Mestiri I."/>
            <person name="Schnel N."/>
            <person name="Le Paslier M.C."/>
            <person name="Fan G."/>
            <person name="Renault V."/>
            <person name="Bayer P.E."/>
            <person name="Golicz A.A."/>
            <person name="Manoli S."/>
            <person name="Lee T.H."/>
            <person name="Thi V.H."/>
            <person name="Chalabi S."/>
            <person name="Hu Q."/>
            <person name="Fan C."/>
            <person name="Tollenaere R."/>
            <person name="Lu Y."/>
            <person name="Battail C."/>
            <person name="Shen J."/>
            <person name="Sidebottom C.H."/>
            <person name="Wang X."/>
            <person name="Canaguier A."/>
            <person name="Chauveau A."/>
            <person name="Berard A."/>
            <person name="Deniot G."/>
            <person name="Guan M."/>
            <person name="Liu Z."/>
            <person name="Sun F."/>
            <person name="Lim Y.P."/>
            <person name="Lyons E."/>
            <person name="Town C.D."/>
            <person name="Bancroft I."/>
            <person name="Wang X."/>
            <person name="Meng J."/>
            <person name="Ma J."/>
            <person name="Pires J.C."/>
            <person name="King G.J."/>
            <person name="Brunel D."/>
            <person name="Delourme R."/>
            <person name="Renard M."/>
            <person name="Aury J.M."/>
            <person name="Adams K.L."/>
            <person name="Batley J."/>
            <person name="Snowdon R.J."/>
            <person name="Tost J."/>
            <person name="Edwards D."/>
            <person name="Zhou Y."/>
            <person name="Hua W."/>
            <person name="Sharpe A.G."/>
            <person name="Paterson A.H."/>
            <person name="Guan C."/>
            <person name="Wincker P."/>
        </authorList>
    </citation>
    <scope>NUCLEOTIDE SEQUENCE [LARGE SCALE GENOMIC DNA]</scope>
    <source>
        <strain evidence="5">cv. Darmor-bzh</strain>
    </source>
</reference>
<accession>A0A078JTR8</accession>
<sequence>LRSVILRLACTKLETEDDITEYTSACSTRCYAISVKQGVETRRVDDLRQRLRMRGLRCNIVYTHAATRLNVIPLCASRLQAVRYLSIRWGIDMKKSVFFVGEKGDTDYEDLLGGLHKTIILKGAVGSDSEKLLRSEENFKREDVVPRDSPNISYVEENGGPPEMLSTLEAYGIK</sequence>
<evidence type="ECO:0000256" key="1">
    <source>
        <dbReference type="ARBA" id="ARBA00022676"/>
    </source>
</evidence>
<dbReference type="OMA" id="TFVRWAG"/>
<dbReference type="AlphaFoldDB" id="A0A078JTR8"/>
<keyword evidence="1" id="KW-0328">Glycosyltransferase</keyword>
<dbReference type="STRING" id="3708.A0A078JTR8"/>
<feature type="non-terminal residue" evidence="4">
    <location>
        <position position="1"/>
    </location>
</feature>
<evidence type="ECO:0000256" key="2">
    <source>
        <dbReference type="ARBA" id="ARBA00022679"/>
    </source>
</evidence>
<name>A0A078JTR8_BRANA</name>
<dbReference type="Pfam" id="PF05116">
    <property type="entry name" value="S6PP"/>
    <property type="match status" value="1"/>
</dbReference>
<dbReference type="GO" id="GO:0016757">
    <property type="term" value="F:glycosyltransferase activity"/>
    <property type="evidence" value="ECO:0007669"/>
    <property type="project" value="UniProtKB-KW"/>
</dbReference>
<evidence type="ECO:0000313" key="5">
    <source>
        <dbReference type="Proteomes" id="UP000028999"/>
    </source>
</evidence>
<dbReference type="Proteomes" id="UP000028999">
    <property type="component" value="Unassembled WGS sequence"/>
</dbReference>
<gene>
    <name evidence="4" type="primary">BnaCnng65550D</name>
    <name evidence="4" type="ORF">GSBRNA2T00092805001</name>
</gene>